<dbReference type="AlphaFoldDB" id="A0A940S5K7"/>
<dbReference type="InterPro" id="IPR010260">
    <property type="entry name" value="AlpA"/>
</dbReference>
<dbReference type="EMBL" id="JAGIZA010000005">
    <property type="protein sequence ID" value="MBP0493060.1"/>
    <property type="molecule type" value="Genomic_DNA"/>
</dbReference>
<dbReference type="Pfam" id="PF05930">
    <property type="entry name" value="Phage_AlpA"/>
    <property type="match status" value="1"/>
</dbReference>
<gene>
    <name evidence="1" type="ORF">J5Y10_09760</name>
</gene>
<organism evidence="1 2">
    <name type="scientific">Roseomonas indoligenes</name>
    <dbReference type="NCBI Taxonomy" id="2820811"/>
    <lineage>
        <taxon>Bacteria</taxon>
        <taxon>Pseudomonadati</taxon>
        <taxon>Pseudomonadota</taxon>
        <taxon>Alphaproteobacteria</taxon>
        <taxon>Acetobacterales</taxon>
        <taxon>Roseomonadaceae</taxon>
        <taxon>Roseomonas</taxon>
    </lineage>
</organism>
<keyword evidence="2" id="KW-1185">Reference proteome</keyword>
<dbReference type="Gene3D" id="1.10.238.160">
    <property type="match status" value="1"/>
</dbReference>
<sequence>MADTAADILIRIAEVERQVSLTRSAIYRRMRVGTFPLAVDLGGGQVRWWQSEIIAWKRERPRTQLMPPPQGRAVAAER</sequence>
<dbReference type="Proteomes" id="UP000677537">
    <property type="component" value="Unassembled WGS sequence"/>
</dbReference>
<proteinExistence type="predicted"/>
<dbReference type="RefSeq" id="WP_209373101.1">
    <property type="nucleotide sequence ID" value="NZ_JAGIZA010000005.1"/>
</dbReference>
<name>A0A940S5K7_9PROT</name>
<evidence type="ECO:0000313" key="1">
    <source>
        <dbReference type="EMBL" id="MBP0493060.1"/>
    </source>
</evidence>
<evidence type="ECO:0000313" key="2">
    <source>
        <dbReference type="Proteomes" id="UP000677537"/>
    </source>
</evidence>
<reference evidence="1" key="1">
    <citation type="submission" date="2021-03" db="EMBL/GenBank/DDBJ databases">
        <authorList>
            <person name="So Y."/>
        </authorList>
    </citation>
    <scope>NUCLEOTIDE SEQUENCE</scope>
    <source>
        <strain evidence="1">SG15</strain>
    </source>
</reference>
<comment type="caution">
    <text evidence="1">The sequence shown here is derived from an EMBL/GenBank/DDBJ whole genome shotgun (WGS) entry which is preliminary data.</text>
</comment>
<protein>
    <submittedName>
        <fullName evidence="1">AlpA family phage regulatory protein</fullName>
    </submittedName>
</protein>
<accession>A0A940S5K7</accession>